<dbReference type="RefSeq" id="XP_056470229.1">
    <property type="nucleotide sequence ID" value="XM_056622813.1"/>
</dbReference>
<feature type="compositionally biased region" description="Acidic residues" evidence="4">
    <location>
        <begin position="402"/>
        <end position="460"/>
    </location>
</feature>
<dbReference type="PANTHER" id="PTHR45849">
    <property type="entry name" value="FACT COMPLEX SUBUNIT SSRP1"/>
    <property type="match status" value="1"/>
</dbReference>
<comment type="subunit">
    <text evidence="3">Interacts with histones H3 and H4.</text>
</comment>
<protein>
    <recommendedName>
        <fullName evidence="5">Histone chaperone RTT106/FACT complex subunit SPT16-like middle domain-containing protein</fullName>
    </recommendedName>
</protein>
<dbReference type="GO" id="GO:0042393">
    <property type="term" value="F:histone binding"/>
    <property type="evidence" value="ECO:0007669"/>
    <property type="project" value="TreeGrafter"/>
</dbReference>
<dbReference type="SMART" id="SM01287">
    <property type="entry name" value="Rtt106"/>
    <property type="match status" value="1"/>
</dbReference>
<dbReference type="SUPFAM" id="SSF50729">
    <property type="entry name" value="PH domain-like"/>
    <property type="match status" value="1"/>
</dbReference>
<feature type="domain" description="Histone chaperone RTT106/FACT complex subunit SPT16-like middle" evidence="5">
    <location>
        <begin position="264"/>
        <end position="363"/>
    </location>
</feature>
<dbReference type="EMBL" id="JAPQKI010000010">
    <property type="protein sequence ID" value="KAJ5085551.1"/>
    <property type="molecule type" value="Genomic_DNA"/>
</dbReference>
<dbReference type="Pfam" id="PF08512">
    <property type="entry name" value="Rttp106-like_middle"/>
    <property type="match status" value="1"/>
</dbReference>
<comment type="caution">
    <text evidence="6">The sequence shown here is derived from an EMBL/GenBank/DDBJ whole genome shotgun (WGS) entry which is preliminary data.</text>
</comment>
<comment type="similarity">
    <text evidence="1">Belongs to the RTT106 family.</text>
</comment>
<keyword evidence="7" id="KW-1185">Reference proteome</keyword>
<dbReference type="InterPro" id="IPR013719">
    <property type="entry name" value="RTT106/SPT16-like_middle_dom"/>
</dbReference>
<organism evidence="6 7">
    <name type="scientific">Penicillium argentinense</name>
    <dbReference type="NCBI Taxonomy" id="1131581"/>
    <lineage>
        <taxon>Eukaryota</taxon>
        <taxon>Fungi</taxon>
        <taxon>Dikarya</taxon>
        <taxon>Ascomycota</taxon>
        <taxon>Pezizomycotina</taxon>
        <taxon>Eurotiomycetes</taxon>
        <taxon>Eurotiomycetidae</taxon>
        <taxon>Eurotiales</taxon>
        <taxon>Aspergillaceae</taxon>
        <taxon>Penicillium</taxon>
    </lineage>
</organism>
<dbReference type="GO" id="GO:0031491">
    <property type="term" value="F:nucleosome binding"/>
    <property type="evidence" value="ECO:0007669"/>
    <property type="project" value="TreeGrafter"/>
</dbReference>
<dbReference type="InterPro" id="IPR011993">
    <property type="entry name" value="PH-like_dom_sf"/>
</dbReference>
<evidence type="ECO:0000256" key="4">
    <source>
        <dbReference type="SAM" id="MobiDB-lite"/>
    </source>
</evidence>
<evidence type="ECO:0000313" key="7">
    <source>
        <dbReference type="Proteomes" id="UP001149074"/>
    </source>
</evidence>
<comment type="function">
    <text evidence="2">Histones H3 and H4 chaperone involved in the nucleosome formation and heterochromatin silencing. Required for the deposition of H3K56ac-carrying H3-H4 complex onto newly-replicated DNA. Plays a role in the transcriptional regulation of the cell-cycle dependent histone genes by creating a repressive structure at the core histone gene promoter.</text>
</comment>
<dbReference type="InterPro" id="IPR050454">
    <property type="entry name" value="RTT106/SSRP1_HistChap/FACT"/>
</dbReference>
<dbReference type="PANTHER" id="PTHR45849:SF3">
    <property type="entry name" value="HISTONE CHAPERONE RTT106"/>
    <property type="match status" value="1"/>
</dbReference>
<gene>
    <name evidence="6" type="ORF">N7532_010322</name>
</gene>
<evidence type="ECO:0000256" key="1">
    <source>
        <dbReference type="ARBA" id="ARBA00006159"/>
    </source>
</evidence>
<dbReference type="Gene3D" id="2.30.29.120">
    <property type="match status" value="1"/>
</dbReference>
<dbReference type="OrthoDB" id="75754at2759"/>
<reference evidence="6" key="1">
    <citation type="submission" date="2022-11" db="EMBL/GenBank/DDBJ databases">
        <authorList>
            <person name="Petersen C."/>
        </authorList>
    </citation>
    <scope>NUCLEOTIDE SEQUENCE</scope>
    <source>
        <strain evidence="6">IBT 30761</strain>
    </source>
</reference>
<accession>A0A9W9EPF8</accession>
<evidence type="ECO:0000259" key="5">
    <source>
        <dbReference type="SMART" id="SM01287"/>
    </source>
</evidence>
<feature type="region of interest" description="Disordered" evidence="4">
    <location>
        <begin position="382"/>
        <end position="460"/>
    </location>
</feature>
<evidence type="ECO:0000256" key="2">
    <source>
        <dbReference type="ARBA" id="ARBA00037550"/>
    </source>
</evidence>
<feature type="region of interest" description="Disordered" evidence="4">
    <location>
        <begin position="62"/>
        <end position="81"/>
    </location>
</feature>
<evidence type="ECO:0000256" key="3">
    <source>
        <dbReference type="ARBA" id="ARBA00038654"/>
    </source>
</evidence>
<proteinExistence type="inferred from homology"/>
<evidence type="ECO:0000313" key="6">
    <source>
        <dbReference type="EMBL" id="KAJ5085551.1"/>
    </source>
</evidence>
<dbReference type="AlphaFoldDB" id="A0A9W9EPF8"/>
<sequence>MSFAAINSAPPAPAAPNAAIEEAFATVPALKKRVYAAIDESPQHASLFEDISRFTSSLLARPPTSALPPASPADTNGPAAKKRKLENGVGALQQTAQAPVDVKSKDAQVQYYIQDVSFSIPQRKKFTLEITSSPSAIRARNQSTKEVDFGIPLDKIRHAVSVGVPEKAQKQYNFCIIPEFGDGITPPSEGTTAYEPIVFTINDGPAKAAFAGTGKKVAQNADESAETFLRKALNEHLPNTTVIRPEERQFVSANPEPHRTGEHRYSVKAFRGSKEGMYTMLSLQRRESALVESNPLLFFSFDTIESVSYTSILQRTFNLNILARPQGGSEEDIVEFEFGMVDQVDFDGIDEYIKKHSLQDASLAEARRAKVYNVNHDKKAEAEGANGIVEEESELAKAQRELEDEEDEEDEEDYDPGSDGESEGSGSDEDESGDEDDDEDEDDMDEDEEDDGPGGDENEE</sequence>
<name>A0A9W9EPF8_9EURO</name>
<dbReference type="Proteomes" id="UP001149074">
    <property type="component" value="Unassembled WGS sequence"/>
</dbReference>
<reference evidence="6" key="2">
    <citation type="journal article" date="2023" name="IMA Fungus">
        <title>Comparative genomic study of the Penicillium genus elucidates a diverse pangenome and 15 lateral gene transfer events.</title>
        <authorList>
            <person name="Petersen C."/>
            <person name="Sorensen T."/>
            <person name="Nielsen M.R."/>
            <person name="Sondergaard T.E."/>
            <person name="Sorensen J.L."/>
            <person name="Fitzpatrick D.A."/>
            <person name="Frisvad J.C."/>
            <person name="Nielsen K.L."/>
        </authorList>
    </citation>
    <scope>NUCLEOTIDE SEQUENCE</scope>
    <source>
        <strain evidence="6">IBT 30761</strain>
    </source>
</reference>
<dbReference type="Gene3D" id="2.30.29.30">
    <property type="entry name" value="Pleckstrin-homology domain (PH domain)/Phosphotyrosine-binding domain (PTB)"/>
    <property type="match status" value="1"/>
</dbReference>
<dbReference type="GeneID" id="81361792"/>